<dbReference type="InterPro" id="IPR033134">
    <property type="entry name" value="Asp/Glu_racemase_AS_2"/>
</dbReference>
<evidence type="ECO:0000256" key="2">
    <source>
        <dbReference type="ARBA" id="ARBA00023235"/>
    </source>
</evidence>
<dbReference type="SUPFAM" id="SSF53681">
    <property type="entry name" value="Aspartate/glutamate racemase"/>
    <property type="match status" value="2"/>
</dbReference>
<comment type="similarity">
    <text evidence="1">Belongs to the aspartate/glutamate racemases family.</text>
</comment>
<dbReference type="InterPro" id="IPR015942">
    <property type="entry name" value="Asp/Glu/hydantoin_racemase"/>
</dbReference>
<dbReference type="InterPro" id="IPR004380">
    <property type="entry name" value="Asp_race"/>
</dbReference>
<evidence type="ECO:0000313" key="4">
    <source>
        <dbReference type="Proteomes" id="UP001165633"/>
    </source>
</evidence>
<sequence>MKKLGLIGGTGPESTLIYYKKIVYGAKEMSGKDFFPNINIDSVNVFDILNFCSQSDYNSLTEYLMKSIHNLIRAECEIVALTGNTPHIVFKKLCERSAVPLISMVDATRDKAVEQNIKRAGLLGTAFTMMEDFFRKPFIEAGIDIFIPNEDGIRFLSEKIASELEVGIVNPATQKKILEIINEMQRQHNIEAIILGCTELPLLFSDQPVPLPCLDTLSIHTEALLSAMNTHC</sequence>
<dbReference type="EMBL" id="JANIDV010000001">
    <property type="protein sequence ID" value="MCX5615945.1"/>
    <property type="molecule type" value="Genomic_DNA"/>
</dbReference>
<keyword evidence="2 3" id="KW-0413">Isomerase</keyword>
<dbReference type="Gene3D" id="3.40.50.1860">
    <property type="match status" value="2"/>
</dbReference>
<evidence type="ECO:0000313" key="3">
    <source>
        <dbReference type="EMBL" id="MCX5615945.1"/>
    </source>
</evidence>
<dbReference type="PROSITE" id="PS00924">
    <property type="entry name" value="ASP_GLU_RACEMASE_2"/>
    <property type="match status" value="1"/>
</dbReference>
<dbReference type="NCBIfam" id="TIGR00035">
    <property type="entry name" value="asp_race"/>
    <property type="match status" value="1"/>
</dbReference>
<protein>
    <submittedName>
        <fullName evidence="3">Amino acid racemase</fullName>
        <ecNumber evidence="3">5.1.1.-</ecNumber>
    </submittedName>
</protein>
<dbReference type="PANTHER" id="PTHR21198">
    <property type="entry name" value="GLUTAMATE RACEMASE"/>
    <property type="match status" value="1"/>
</dbReference>
<keyword evidence="4" id="KW-1185">Reference proteome</keyword>
<proteinExistence type="inferred from homology"/>
<comment type="caution">
    <text evidence="3">The sequence shown here is derived from an EMBL/GenBank/DDBJ whole genome shotgun (WGS) entry which is preliminary data.</text>
</comment>
<dbReference type="EC" id="5.1.1.-" evidence="3"/>
<dbReference type="RefSeq" id="WP_266126922.1">
    <property type="nucleotide sequence ID" value="NZ_JANIDV010000001.1"/>
</dbReference>
<dbReference type="PANTHER" id="PTHR21198:SF7">
    <property type="entry name" value="ASPARTATE-GLUTAMATE RACEMASE FAMILY"/>
    <property type="match status" value="1"/>
</dbReference>
<name>A0ABT3WCE9_9PROT</name>
<accession>A0ABT3WCE9</accession>
<dbReference type="GO" id="GO:0016853">
    <property type="term" value="F:isomerase activity"/>
    <property type="evidence" value="ECO:0007669"/>
    <property type="project" value="UniProtKB-KW"/>
</dbReference>
<dbReference type="Pfam" id="PF01177">
    <property type="entry name" value="Asp_Glu_race"/>
    <property type="match status" value="1"/>
</dbReference>
<reference evidence="3" key="1">
    <citation type="submission" date="2022-07" db="EMBL/GenBank/DDBJ databases">
        <title>Bombella genomes.</title>
        <authorList>
            <person name="Harer L."/>
            <person name="Styblova S."/>
            <person name="Ehrmann M."/>
        </authorList>
    </citation>
    <scope>NUCLEOTIDE SEQUENCE</scope>
    <source>
        <strain evidence="3">TMW 2.2559</strain>
    </source>
</reference>
<dbReference type="InterPro" id="IPR001920">
    <property type="entry name" value="Asp/Glu_race"/>
</dbReference>
<evidence type="ECO:0000256" key="1">
    <source>
        <dbReference type="ARBA" id="ARBA00007847"/>
    </source>
</evidence>
<dbReference type="Proteomes" id="UP001165633">
    <property type="component" value="Unassembled WGS sequence"/>
</dbReference>
<gene>
    <name evidence="3" type="ORF">NQF87_02985</name>
</gene>
<organism evidence="3 4">
    <name type="scientific">Bombella dulcis</name>
    <dbReference type="NCBI Taxonomy" id="2967339"/>
    <lineage>
        <taxon>Bacteria</taxon>
        <taxon>Pseudomonadati</taxon>
        <taxon>Pseudomonadota</taxon>
        <taxon>Alphaproteobacteria</taxon>
        <taxon>Acetobacterales</taxon>
        <taxon>Acetobacteraceae</taxon>
        <taxon>Bombella</taxon>
    </lineage>
</organism>